<dbReference type="GO" id="GO:0006955">
    <property type="term" value="P:immune response"/>
    <property type="evidence" value="ECO:0007669"/>
    <property type="project" value="InterPro"/>
</dbReference>
<dbReference type="GO" id="GO:0072679">
    <property type="term" value="P:thymocyte migration"/>
    <property type="evidence" value="ECO:0007669"/>
    <property type="project" value="Ensembl"/>
</dbReference>
<keyword evidence="5" id="KW-1185">Reference proteome</keyword>
<dbReference type="GO" id="GO:0008009">
    <property type="term" value="F:chemokine activity"/>
    <property type="evidence" value="ECO:0007669"/>
    <property type="project" value="InterPro"/>
</dbReference>
<accession>A0A8C5CMT5</accession>
<dbReference type="PANTHER" id="PTHR12015">
    <property type="entry name" value="SMALL INDUCIBLE CYTOKINE A"/>
    <property type="match status" value="1"/>
</dbReference>
<dbReference type="OrthoDB" id="9930747at2759"/>
<sequence>MRFQMLSFLVILSYLYLTMAQGSYDDCCLDYSKPIPQKYRNRVVKYRIQKPEGGCSKPAVVFTLKKGRFICADPKQEWVPTLIKRVDKMKTYSITKKHHHQGPKRG</sequence>
<dbReference type="PANTHER" id="PTHR12015:SF186">
    <property type="entry name" value="C-C MOTIF CHEMOKINE 21-LIKE-RELATED"/>
    <property type="match status" value="1"/>
</dbReference>
<gene>
    <name evidence="4" type="primary">ccl25a</name>
</gene>
<proteinExistence type="predicted"/>
<keyword evidence="1" id="KW-0202">Cytokine</keyword>
<reference evidence="4" key="2">
    <citation type="submission" date="2025-09" db="UniProtKB">
        <authorList>
            <consortium name="Ensembl"/>
        </authorList>
    </citation>
    <scope>IDENTIFICATION</scope>
</reference>
<evidence type="ECO:0000313" key="5">
    <source>
        <dbReference type="Proteomes" id="UP000694546"/>
    </source>
</evidence>
<keyword evidence="2" id="KW-0732">Signal</keyword>
<dbReference type="Proteomes" id="UP000694546">
    <property type="component" value="Chromosome 8"/>
</dbReference>
<dbReference type="InterPro" id="IPR039809">
    <property type="entry name" value="Chemokine_b/g/d"/>
</dbReference>
<dbReference type="GO" id="GO:0005615">
    <property type="term" value="C:extracellular space"/>
    <property type="evidence" value="ECO:0007669"/>
    <property type="project" value="UniProtKB-KW"/>
</dbReference>
<dbReference type="Gene3D" id="2.40.50.40">
    <property type="match status" value="1"/>
</dbReference>
<evidence type="ECO:0000256" key="1">
    <source>
        <dbReference type="ARBA" id="ARBA00022514"/>
    </source>
</evidence>
<dbReference type="Ensembl" id="ENSGMOT00000031726.1">
    <property type="protein sequence ID" value="ENSGMOP00000063454.1"/>
    <property type="gene ID" value="ENSGMOG00000033525.1"/>
</dbReference>
<reference evidence="4" key="1">
    <citation type="submission" date="2025-08" db="UniProtKB">
        <authorList>
            <consortium name="Ensembl"/>
        </authorList>
    </citation>
    <scope>IDENTIFICATION</scope>
</reference>
<evidence type="ECO:0000313" key="4">
    <source>
        <dbReference type="Ensembl" id="ENSGMOP00000063454.1"/>
    </source>
</evidence>
<dbReference type="AlphaFoldDB" id="A0A8C5CMT5"/>
<dbReference type="InterPro" id="IPR001811">
    <property type="entry name" value="Chemokine_IL8-like_dom"/>
</dbReference>
<feature type="domain" description="Chemokine interleukin-8-like" evidence="3">
    <location>
        <begin position="24"/>
        <end position="86"/>
    </location>
</feature>
<feature type="chain" id="PRO_5046608661" evidence="2">
    <location>
        <begin position="21"/>
        <end position="106"/>
    </location>
</feature>
<dbReference type="SUPFAM" id="SSF54117">
    <property type="entry name" value="Interleukin 8-like chemokines"/>
    <property type="match status" value="1"/>
</dbReference>
<evidence type="ECO:0000259" key="3">
    <source>
        <dbReference type="SMART" id="SM00199"/>
    </source>
</evidence>
<dbReference type="Pfam" id="PF00048">
    <property type="entry name" value="IL8"/>
    <property type="match status" value="1"/>
</dbReference>
<dbReference type="GO" id="GO:0048538">
    <property type="term" value="P:thymus development"/>
    <property type="evidence" value="ECO:0007669"/>
    <property type="project" value="Ensembl"/>
</dbReference>
<dbReference type="GO" id="GO:0097535">
    <property type="term" value="P:lymphoid lineage cell migration into thymus"/>
    <property type="evidence" value="ECO:0007669"/>
    <property type="project" value="Ensembl"/>
</dbReference>
<dbReference type="GeneTree" id="ENSGT00900000141362"/>
<evidence type="ECO:0000256" key="2">
    <source>
        <dbReference type="SAM" id="SignalP"/>
    </source>
</evidence>
<organism evidence="4 5">
    <name type="scientific">Gadus morhua</name>
    <name type="common">Atlantic cod</name>
    <dbReference type="NCBI Taxonomy" id="8049"/>
    <lineage>
        <taxon>Eukaryota</taxon>
        <taxon>Metazoa</taxon>
        <taxon>Chordata</taxon>
        <taxon>Craniata</taxon>
        <taxon>Vertebrata</taxon>
        <taxon>Euteleostomi</taxon>
        <taxon>Actinopterygii</taxon>
        <taxon>Neopterygii</taxon>
        <taxon>Teleostei</taxon>
        <taxon>Neoteleostei</taxon>
        <taxon>Acanthomorphata</taxon>
        <taxon>Zeiogadaria</taxon>
        <taxon>Gadariae</taxon>
        <taxon>Gadiformes</taxon>
        <taxon>Gadoidei</taxon>
        <taxon>Gadidae</taxon>
        <taxon>Gadus</taxon>
    </lineage>
</organism>
<dbReference type="OMA" id="GRVFCTD"/>
<name>A0A8C5CMT5_GADMO</name>
<dbReference type="CDD" id="cd00169">
    <property type="entry name" value="Chemokine"/>
    <property type="match status" value="1"/>
</dbReference>
<protein>
    <submittedName>
        <fullName evidence="4">Chemokine (C-C motif) ligand 25a</fullName>
    </submittedName>
</protein>
<dbReference type="SMART" id="SM00199">
    <property type="entry name" value="SCY"/>
    <property type="match status" value="1"/>
</dbReference>
<dbReference type="InterPro" id="IPR036048">
    <property type="entry name" value="Interleukin_8-like_sf"/>
</dbReference>
<feature type="signal peptide" evidence="2">
    <location>
        <begin position="1"/>
        <end position="20"/>
    </location>
</feature>